<feature type="transmembrane region" description="Helical" evidence="1">
    <location>
        <begin position="254"/>
        <end position="277"/>
    </location>
</feature>
<protein>
    <submittedName>
        <fullName evidence="2">YbfB/YjiJ family MFS transporter</fullName>
    </submittedName>
</protein>
<feature type="transmembrane region" description="Helical" evidence="1">
    <location>
        <begin position="101"/>
        <end position="122"/>
    </location>
</feature>
<dbReference type="Pfam" id="PF06779">
    <property type="entry name" value="MFS_4"/>
    <property type="match status" value="1"/>
</dbReference>
<keyword evidence="1" id="KW-0472">Membrane</keyword>
<gene>
    <name evidence="2" type="ORF">Dfulv_16170</name>
</gene>
<name>A0ABY5W6I0_9ACTN</name>
<dbReference type="InterPro" id="IPR036259">
    <property type="entry name" value="MFS_trans_sf"/>
</dbReference>
<feature type="transmembrane region" description="Helical" evidence="1">
    <location>
        <begin position="12"/>
        <end position="34"/>
    </location>
</feature>
<dbReference type="SUPFAM" id="SSF103473">
    <property type="entry name" value="MFS general substrate transporter"/>
    <property type="match status" value="1"/>
</dbReference>
<keyword evidence="1" id="KW-0812">Transmembrane</keyword>
<feature type="transmembrane region" description="Helical" evidence="1">
    <location>
        <begin position="231"/>
        <end position="248"/>
    </location>
</feature>
<keyword evidence="3" id="KW-1185">Reference proteome</keyword>
<feature type="transmembrane region" description="Helical" evidence="1">
    <location>
        <begin position="202"/>
        <end position="219"/>
    </location>
</feature>
<reference evidence="2" key="1">
    <citation type="submission" date="2021-04" db="EMBL/GenBank/DDBJ databases">
        <authorList>
            <person name="Hartkoorn R.C."/>
            <person name="Beaudoing E."/>
            <person name="Hot D."/>
        </authorList>
    </citation>
    <scope>NUCLEOTIDE SEQUENCE</scope>
    <source>
        <strain evidence="2">NRRL B-16292</strain>
    </source>
</reference>
<organism evidence="2 3">
    <name type="scientific">Dactylosporangium fulvum</name>
    <dbReference type="NCBI Taxonomy" id="53359"/>
    <lineage>
        <taxon>Bacteria</taxon>
        <taxon>Bacillati</taxon>
        <taxon>Actinomycetota</taxon>
        <taxon>Actinomycetes</taxon>
        <taxon>Micromonosporales</taxon>
        <taxon>Micromonosporaceae</taxon>
        <taxon>Dactylosporangium</taxon>
    </lineage>
</organism>
<dbReference type="PANTHER" id="PTHR23537:SF1">
    <property type="entry name" value="SUGAR TRANSPORTER"/>
    <property type="match status" value="1"/>
</dbReference>
<dbReference type="Proteomes" id="UP001059617">
    <property type="component" value="Chromosome"/>
</dbReference>
<dbReference type="Gene3D" id="1.20.1250.20">
    <property type="entry name" value="MFS general substrate transporter like domains"/>
    <property type="match status" value="2"/>
</dbReference>
<feature type="transmembrane region" description="Helical" evidence="1">
    <location>
        <begin position="289"/>
        <end position="308"/>
    </location>
</feature>
<dbReference type="PANTHER" id="PTHR23537">
    <property type="match status" value="1"/>
</dbReference>
<evidence type="ECO:0000313" key="3">
    <source>
        <dbReference type="Proteomes" id="UP001059617"/>
    </source>
</evidence>
<feature type="transmembrane region" description="Helical" evidence="1">
    <location>
        <begin position="41"/>
        <end position="60"/>
    </location>
</feature>
<keyword evidence="1" id="KW-1133">Transmembrane helix</keyword>
<feature type="transmembrane region" description="Helical" evidence="1">
    <location>
        <begin position="128"/>
        <end position="145"/>
    </location>
</feature>
<dbReference type="EMBL" id="CP073720">
    <property type="protein sequence ID" value="UWP85687.1"/>
    <property type="molecule type" value="Genomic_DNA"/>
</dbReference>
<feature type="transmembrane region" description="Helical" evidence="1">
    <location>
        <begin position="320"/>
        <end position="338"/>
    </location>
</feature>
<reference evidence="2" key="2">
    <citation type="submission" date="2022-09" db="EMBL/GenBank/DDBJ databases">
        <title>Biosynthetic gene clusters of Dactylosporangioum fulvum.</title>
        <authorList>
            <person name="Caradec T."/>
        </authorList>
    </citation>
    <scope>NUCLEOTIDE SEQUENCE</scope>
    <source>
        <strain evidence="2">NRRL B-16292</strain>
    </source>
</reference>
<evidence type="ECO:0000313" key="2">
    <source>
        <dbReference type="EMBL" id="UWP85687.1"/>
    </source>
</evidence>
<proteinExistence type="predicted"/>
<dbReference type="InterPro" id="IPR010645">
    <property type="entry name" value="MFS_4"/>
</dbReference>
<evidence type="ECO:0000256" key="1">
    <source>
        <dbReference type="SAM" id="Phobius"/>
    </source>
</evidence>
<sequence length="356" mass="35855">MRDDLHWSLSEAGAMSAANGLGYLLGALATPMAVRRWGAGTAFRVSMALVAVFLAATAASDNYLALLVARTLAGAAGAVVFISGGVIASHIAAAAGSAAPITVYFAGTGLGIAVSGLSIPALGEHWRLAWVLLAGAAALAAAASWTAADTAGDQQTAAGRARVRPLWIPAVAYLLFAAGYITYITFLSAYLADQHASRTQVMLTWTVLGSAVAAAPALWSRPIAGWPGTRALATLLAVLGGGAALALASPAPAIVLVSGLVYGATFMSVPAAVTALIKVRTAPGDWTPTLAVFTTVFAAGQTAGPWLAGALADHTSTRAALAWTAILCATAAVIAVAAGRTRVTSRRHTTRPTTSI</sequence>
<feature type="transmembrane region" description="Helical" evidence="1">
    <location>
        <begin position="166"/>
        <end position="190"/>
    </location>
</feature>
<dbReference type="RefSeq" id="WP_259863871.1">
    <property type="nucleotide sequence ID" value="NZ_CP073720.1"/>
</dbReference>
<accession>A0ABY5W6I0</accession>
<feature type="transmembrane region" description="Helical" evidence="1">
    <location>
        <begin position="72"/>
        <end position="94"/>
    </location>
</feature>